<dbReference type="PROSITE" id="PS50043">
    <property type="entry name" value="HTH_LUXR_2"/>
    <property type="match status" value="1"/>
</dbReference>
<keyword evidence="2" id="KW-0472">Membrane</keyword>
<comment type="caution">
    <text evidence="4">The sequence shown here is derived from an EMBL/GenBank/DDBJ whole genome shotgun (WGS) entry which is preliminary data.</text>
</comment>
<feature type="transmembrane region" description="Helical" evidence="2">
    <location>
        <begin position="227"/>
        <end position="244"/>
    </location>
</feature>
<keyword evidence="2" id="KW-0812">Transmembrane</keyword>
<feature type="transmembrane region" description="Helical" evidence="2">
    <location>
        <begin position="283"/>
        <end position="303"/>
    </location>
</feature>
<evidence type="ECO:0000256" key="1">
    <source>
        <dbReference type="SAM" id="MobiDB-lite"/>
    </source>
</evidence>
<reference evidence="4 5" key="1">
    <citation type="journal article" date="2018" name="Int. J. Syst. Evol. Microbiol.">
        <title>Rubneribacter badeniensis gen. nov., sp. nov. and Enteroscipio rubneri gen. nov., sp. nov., new members of the Eggerthellaceae isolated from human faeces.</title>
        <authorList>
            <person name="Danylec N."/>
            <person name="Gobl A."/>
            <person name="Stoll D.A."/>
            <person name="Hetzer B."/>
            <person name="Kulling S.E."/>
            <person name="Huch M."/>
        </authorList>
    </citation>
    <scope>NUCLEOTIDE SEQUENCE [LARGE SCALE GENOMIC DNA]</scope>
    <source>
        <strain evidence="4 5">ResAG-85</strain>
    </source>
</reference>
<dbReference type="SMART" id="SM00421">
    <property type="entry name" value="HTH_LUXR"/>
    <property type="match status" value="1"/>
</dbReference>
<feature type="transmembrane region" description="Helical" evidence="2">
    <location>
        <begin position="104"/>
        <end position="124"/>
    </location>
</feature>
<accession>A0A2K2U7L3</accession>
<proteinExistence type="predicted"/>
<dbReference type="PRINTS" id="PR00038">
    <property type="entry name" value="HTHLUXR"/>
</dbReference>
<feature type="transmembrane region" description="Helical" evidence="2">
    <location>
        <begin position="309"/>
        <end position="332"/>
    </location>
</feature>
<dbReference type="EMBL" id="PPEL01000004">
    <property type="protein sequence ID" value="PNV66317.1"/>
    <property type="molecule type" value="Genomic_DNA"/>
</dbReference>
<evidence type="ECO:0000256" key="2">
    <source>
        <dbReference type="SAM" id="Phobius"/>
    </source>
</evidence>
<dbReference type="GO" id="GO:0003677">
    <property type="term" value="F:DNA binding"/>
    <property type="evidence" value="ECO:0007669"/>
    <property type="project" value="InterPro"/>
</dbReference>
<feature type="transmembrane region" description="Helical" evidence="2">
    <location>
        <begin position="250"/>
        <end position="271"/>
    </location>
</feature>
<protein>
    <recommendedName>
        <fullName evidence="3">HTH luxR-type domain-containing protein</fullName>
    </recommendedName>
</protein>
<dbReference type="Gene3D" id="1.10.10.10">
    <property type="entry name" value="Winged helix-like DNA-binding domain superfamily/Winged helix DNA-binding domain"/>
    <property type="match status" value="1"/>
</dbReference>
<dbReference type="AlphaFoldDB" id="A0A2K2U7L3"/>
<dbReference type="CDD" id="cd06170">
    <property type="entry name" value="LuxR_C_like"/>
    <property type="match status" value="1"/>
</dbReference>
<dbReference type="PROSITE" id="PS51257">
    <property type="entry name" value="PROKAR_LIPOPROTEIN"/>
    <property type="match status" value="1"/>
</dbReference>
<gene>
    <name evidence="4" type="ORF">C2L80_01855</name>
</gene>
<dbReference type="Pfam" id="PF00196">
    <property type="entry name" value="GerE"/>
    <property type="match status" value="1"/>
</dbReference>
<evidence type="ECO:0000313" key="4">
    <source>
        <dbReference type="EMBL" id="PNV66317.1"/>
    </source>
</evidence>
<dbReference type="Proteomes" id="UP000236488">
    <property type="component" value="Unassembled WGS sequence"/>
</dbReference>
<keyword evidence="2" id="KW-1133">Transmembrane helix</keyword>
<dbReference type="GO" id="GO:0006355">
    <property type="term" value="P:regulation of DNA-templated transcription"/>
    <property type="evidence" value="ECO:0007669"/>
    <property type="project" value="InterPro"/>
</dbReference>
<feature type="domain" description="HTH luxR-type" evidence="3">
    <location>
        <begin position="488"/>
        <end position="553"/>
    </location>
</feature>
<feature type="transmembrane region" description="Helical" evidence="2">
    <location>
        <begin position="344"/>
        <end position="368"/>
    </location>
</feature>
<evidence type="ECO:0000313" key="5">
    <source>
        <dbReference type="Proteomes" id="UP000236488"/>
    </source>
</evidence>
<evidence type="ECO:0000259" key="3">
    <source>
        <dbReference type="PROSITE" id="PS50043"/>
    </source>
</evidence>
<dbReference type="SUPFAM" id="SSF46894">
    <property type="entry name" value="C-terminal effector domain of the bipartite response regulators"/>
    <property type="match status" value="1"/>
</dbReference>
<dbReference type="InterPro" id="IPR036388">
    <property type="entry name" value="WH-like_DNA-bd_sf"/>
</dbReference>
<dbReference type="InterPro" id="IPR000792">
    <property type="entry name" value="Tscrpt_reg_LuxR_C"/>
</dbReference>
<sequence length="553" mass="55626">MRVCACAGYALLSFACQLAVWGGLRLSERTGFDVPSILTWWTVPLLVAMATALLAMGAAASLRASEDGGGPWRHAASRTLPFASAACAITGYGLVAMAPSDPRTIVAAGAVLVGAGMGALSASWAQTISNLGFRDVPRLVLQSVVACAALSLVTEPLPLPVLELAYVVAACGSATLLAVVRAAFDRAPVSADAPPSAARTAGRELRQAPREPQEGLREMLGAVRNPLFCAASIAFAVALTRTMTLRAQPAMVGASGVACMAVGAGVLLVVLRRSEDGAPGLTIPALFRILFPVVATLLLALSAGGERLAAVAGAAVFAAYALMQALMVPACIDAARRKGVRATAVYGLFAGAVYAVFAASTQLGVILFSGGDGVGATASLTAALLVLYVLAMAYAFVQRRAGSDGGGAGGGSVAAAGAEDGAAVGGAGTDDGVSGSFAATGAKVLRGASEARASGDFAAAASAGGAAGTAMSGVGRGEPDPISRRCLVLAQRFALSPRETDVLVAFAHGRNVSYLAERLCLSPNTIRSHSKTLYAKLGVHSKQELLNLVDEVA</sequence>
<feature type="region of interest" description="Disordered" evidence="1">
    <location>
        <begin position="190"/>
        <end position="211"/>
    </location>
</feature>
<feature type="compositionally biased region" description="Basic and acidic residues" evidence="1">
    <location>
        <begin position="201"/>
        <end position="211"/>
    </location>
</feature>
<name>A0A2K2U7L3_9ACTN</name>
<dbReference type="InterPro" id="IPR016032">
    <property type="entry name" value="Sig_transdc_resp-reg_C-effctor"/>
</dbReference>
<feature type="transmembrane region" description="Helical" evidence="2">
    <location>
        <begin position="80"/>
        <end position="98"/>
    </location>
</feature>
<keyword evidence="5" id="KW-1185">Reference proteome</keyword>
<feature type="transmembrane region" description="Helical" evidence="2">
    <location>
        <begin position="374"/>
        <end position="397"/>
    </location>
</feature>
<feature type="transmembrane region" description="Helical" evidence="2">
    <location>
        <begin position="165"/>
        <end position="184"/>
    </location>
</feature>
<feature type="compositionally biased region" description="Low complexity" evidence="1">
    <location>
        <begin position="190"/>
        <end position="199"/>
    </location>
</feature>
<feature type="transmembrane region" description="Helical" evidence="2">
    <location>
        <begin position="39"/>
        <end position="59"/>
    </location>
</feature>
<organism evidence="4 5">
    <name type="scientific">Rubneribacter badeniensis</name>
    <dbReference type="NCBI Taxonomy" id="2070688"/>
    <lineage>
        <taxon>Bacteria</taxon>
        <taxon>Bacillati</taxon>
        <taxon>Actinomycetota</taxon>
        <taxon>Coriobacteriia</taxon>
        <taxon>Eggerthellales</taxon>
        <taxon>Eggerthellaceae</taxon>
        <taxon>Rubneribacter</taxon>
    </lineage>
</organism>